<comment type="similarity">
    <text evidence="1">Belongs to the aldehyde dehydrogenase family.</text>
</comment>
<evidence type="ECO:0000313" key="4">
    <source>
        <dbReference type="EMBL" id="EFO80234.1"/>
    </source>
</evidence>
<evidence type="ECO:0000256" key="1">
    <source>
        <dbReference type="ARBA" id="ARBA00009986"/>
    </source>
</evidence>
<dbReference type="PANTHER" id="PTHR42804:SF1">
    <property type="entry name" value="ALDEHYDE DEHYDROGENASE-RELATED"/>
    <property type="match status" value="1"/>
</dbReference>
<dbReference type="Gene3D" id="3.40.309.10">
    <property type="entry name" value="Aldehyde Dehydrogenase, Chain A, domain 2"/>
    <property type="match status" value="1"/>
</dbReference>
<dbReference type="InterPro" id="IPR015590">
    <property type="entry name" value="Aldehyde_DH_dom"/>
</dbReference>
<dbReference type="Proteomes" id="UP000054010">
    <property type="component" value="Unassembled WGS sequence"/>
</dbReference>
<dbReference type="HOGENOM" id="CLU_487206_0_0_0"/>
<dbReference type="SUPFAM" id="SSF53720">
    <property type="entry name" value="ALDH-like"/>
    <property type="match status" value="1"/>
</dbReference>
<keyword evidence="2" id="KW-0560">Oxidoreductase</keyword>
<reference evidence="4 5" key="1">
    <citation type="journal article" date="2011" name="J. Bacteriol.">
        <title>Draft genome sequence of the anoxygenic filamentous phototrophic bacterium Oscillochloris trichoides subsp. DG-6.</title>
        <authorList>
            <person name="Kuznetsov B.B."/>
            <person name="Ivanovsky R.N."/>
            <person name="Keppen O.I."/>
            <person name="Sukhacheva M.V."/>
            <person name="Bumazhkin B.K."/>
            <person name="Patutina E.O."/>
            <person name="Beletsky A.V."/>
            <person name="Mardanov A.V."/>
            <person name="Baslerov R.V."/>
            <person name="Panteleeva A.N."/>
            <person name="Kolganova T.V."/>
            <person name="Ravin N.V."/>
            <person name="Skryabin K.G."/>
        </authorList>
    </citation>
    <scope>NUCLEOTIDE SEQUENCE [LARGE SCALE GENOMIC DNA]</scope>
    <source>
        <strain evidence="4 5">DG-6</strain>
    </source>
</reference>
<dbReference type="GO" id="GO:0016620">
    <property type="term" value="F:oxidoreductase activity, acting on the aldehyde or oxo group of donors, NAD or NADP as acceptor"/>
    <property type="evidence" value="ECO:0007669"/>
    <property type="project" value="InterPro"/>
</dbReference>
<evidence type="ECO:0000313" key="5">
    <source>
        <dbReference type="Proteomes" id="UP000054010"/>
    </source>
</evidence>
<evidence type="ECO:0000259" key="3">
    <source>
        <dbReference type="Pfam" id="PF00171"/>
    </source>
</evidence>
<dbReference type="STRING" id="765420.OSCT_1890"/>
<feature type="domain" description="Aldehyde dehydrogenase" evidence="3">
    <location>
        <begin position="216"/>
        <end position="426"/>
    </location>
</feature>
<dbReference type="Pfam" id="PF00171">
    <property type="entry name" value="Aldedh"/>
    <property type="match status" value="1"/>
</dbReference>
<sequence length="571" mass="63446">MTSSVAFDTVALDRALRTLQQQKQIWEVLAVDKKIEMLLETRYLLGHYAAEWVRRSIEAKGLDPSSPWIGEEWVTGPWAIAEVINGYIETLKAIAEGRLPHLPRIRTRPDGQVMVQVFPRTLYDRLILNGITADVWMQPDVTEETLYNEIGTLYRKPTHEGVVVLVLGAGNLNSIPPLDVLYHMIVRGHVAMLKMNPVNDYLDPLIEAIFAPFIRTGFLRVVSGGAEVGEYLTQHPDVDEIHLTGSARTHDAIVYGTGPEGTARRIHNQPLITKPMTSELGGVGPLIVLPGRWSAEDIRYHAEHAVTMKLHNNGFNCVASQLIVLADCWEQKDEFMAAVRQVMRELPQRPAYYPGAAERQRAAIAAHPHAETFGGEVPRTLIANINPTQDDYCFQNELFGPVFAQTSLPGEDAATFLRNAVEFCNQRLMGTLGASILGHPRTLRQLKTQLDQAIADLRYGAIGVNIWAAAAFLIAEGTWGAFPGHTEDNIQSGTGVVRNALMLDRPQKTVVHGSFYPFPRSWLHGDFNISPKPPWFVTNRTACRTARLVTALAVDPHLLRLPPIFALALRG</sequence>
<dbReference type="OrthoDB" id="136308at2"/>
<name>E1IEY9_9CHLR</name>
<proteinExistence type="inferred from homology"/>
<protein>
    <submittedName>
        <fullName evidence="4">Aldehyde dehydrogenase</fullName>
    </submittedName>
</protein>
<dbReference type="Gene3D" id="3.40.605.10">
    <property type="entry name" value="Aldehyde Dehydrogenase, Chain A, domain 1"/>
    <property type="match status" value="1"/>
</dbReference>
<organism evidence="4 5">
    <name type="scientific">Oscillochloris trichoides DG-6</name>
    <dbReference type="NCBI Taxonomy" id="765420"/>
    <lineage>
        <taxon>Bacteria</taxon>
        <taxon>Bacillati</taxon>
        <taxon>Chloroflexota</taxon>
        <taxon>Chloroflexia</taxon>
        <taxon>Chloroflexales</taxon>
        <taxon>Chloroflexineae</taxon>
        <taxon>Oscillochloridaceae</taxon>
        <taxon>Oscillochloris</taxon>
    </lineage>
</organism>
<dbReference type="InterPro" id="IPR016161">
    <property type="entry name" value="Ald_DH/histidinol_DH"/>
</dbReference>
<dbReference type="InterPro" id="IPR016162">
    <property type="entry name" value="Ald_DH_N"/>
</dbReference>
<keyword evidence="5" id="KW-1185">Reference proteome</keyword>
<dbReference type="EMBL" id="ADVR01000078">
    <property type="protein sequence ID" value="EFO80234.1"/>
    <property type="molecule type" value="Genomic_DNA"/>
</dbReference>
<evidence type="ECO:0000256" key="2">
    <source>
        <dbReference type="ARBA" id="ARBA00023002"/>
    </source>
</evidence>
<dbReference type="InterPro" id="IPR016163">
    <property type="entry name" value="Ald_DH_C"/>
</dbReference>
<dbReference type="PANTHER" id="PTHR42804">
    <property type="entry name" value="ALDEHYDE DEHYDROGENASE"/>
    <property type="match status" value="1"/>
</dbReference>
<comment type="caution">
    <text evidence="4">The sequence shown here is derived from an EMBL/GenBank/DDBJ whole genome shotgun (WGS) entry which is preliminary data.</text>
</comment>
<dbReference type="eggNOG" id="COG1012">
    <property type="taxonomic scope" value="Bacteria"/>
</dbReference>
<dbReference type="AlphaFoldDB" id="E1IEY9"/>
<gene>
    <name evidence="4" type="ORF">OSCT_1890</name>
</gene>
<accession>E1IEY9</accession>